<dbReference type="PROSITE" id="PS51808">
    <property type="entry name" value="CHCH"/>
    <property type="match status" value="1"/>
</dbReference>
<keyword evidence="8" id="KW-0999">Mitochondrion inner membrane</keyword>
<name>A0A482WF89_LAOST</name>
<evidence type="ECO:0000256" key="9">
    <source>
        <dbReference type="ARBA" id="ARBA00022982"/>
    </source>
</evidence>
<dbReference type="STRING" id="195883.A0A482WF89"/>
<evidence type="ECO:0000256" key="4">
    <source>
        <dbReference type="ARBA" id="ARBA00008006"/>
    </source>
</evidence>
<evidence type="ECO:0000313" key="13">
    <source>
        <dbReference type="EMBL" id="RZF32010.1"/>
    </source>
</evidence>
<evidence type="ECO:0000256" key="12">
    <source>
        <dbReference type="ARBA" id="ARBA00023157"/>
    </source>
</evidence>
<evidence type="ECO:0000256" key="10">
    <source>
        <dbReference type="ARBA" id="ARBA00023128"/>
    </source>
</evidence>
<dbReference type="OrthoDB" id="268414at2759"/>
<evidence type="ECO:0000256" key="1">
    <source>
        <dbReference type="ARBA" id="ARBA00003195"/>
    </source>
</evidence>
<dbReference type="FunCoup" id="A0A482WF89">
    <property type="interactions" value="1229"/>
</dbReference>
<comment type="subcellular location">
    <subcellularLocation>
        <location evidence="3">Mitochondrion inner membrane</location>
        <topology evidence="3">Peripheral membrane protein</topology>
    </subcellularLocation>
    <subcellularLocation>
        <location evidence="2">Mitochondrion intermembrane space</location>
    </subcellularLocation>
</comment>
<reference evidence="13 14" key="1">
    <citation type="journal article" date="2017" name="Gigascience">
        <title>Genome sequence of the small brown planthopper, Laodelphax striatellus.</title>
        <authorList>
            <person name="Zhu J."/>
            <person name="Jiang F."/>
            <person name="Wang X."/>
            <person name="Yang P."/>
            <person name="Bao Y."/>
            <person name="Zhao W."/>
            <person name="Wang W."/>
            <person name="Lu H."/>
            <person name="Wang Q."/>
            <person name="Cui N."/>
            <person name="Li J."/>
            <person name="Chen X."/>
            <person name="Luo L."/>
            <person name="Yu J."/>
            <person name="Kang L."/>
            <person name="Cui F."/>
        </authorList>
    </citation>
    <scope>NUCLEOTIDE SEQUENCE [LARGE SCALE GENOMIC DNA]</scope>
    <source>
        <strain evidence="13">Lst14</strain>
    </source>
</reference>
<gene>
    <name evidence="13" type="ORF">LSTR_LSTR007088</name>
</gene>
<comment type="caution">
    <text evidence="13">The sequence shown here is derived from an EMBL/GenBank/DDBJ whole genome shotgun (WGS) entry which is preliminary data.</text>
</comment>
<organism evidence="13 14">
    <name type="scientific">Laodelphax striatellus</name>
    <name type="common">Small brown planthopper</name>
    <name type="synonym">Delphax striatella</name>
    <dbReference type="NCBI Taxonomy" id="195883"/>
    <lineage>
        <taxon>Eukaryota</taxon>
        <taxon>Metazoa</taxon>
        <taxon>Ecdysozoa</taxon>
        <taxon>Arthropoda</taxon>
        <taxon>Hexapoda</taxon>
        <taxon>Insecta</taxon>
        <taxon>Pterygota</taxon>
        <taxon>Neoptera</taxon>
        <taxon>Paraneoptera</taxon>
        <taxon>Hemiptera</taxon>
        <taxon>Auchenorrhyncha</taxon>
        <taxon>Fulgoroidea</taxon>
        <taxon>Delphacidae</taxon>
        <taxon>Criomorphinae</taxon>
        <taxon>Laodelphax</taxon>
    </lineage>
</organism>
<dbReference type="PANTHER" id="PTHR20900:SF0">
    <property type="entry name" value="NADH DEHYDROGENASE [UBIQUINONE] 1 BETA SUBCOMPLEX SUBUNIT 7"/>
    <property type="match status" value="1"/>
</dbReference>
<evidence type="ECO:0000256" key="6">
    <source>
        <dbReference type="ARBA" id="ARBA00022448"/>
    </source>
</evidence>
<evidence type="ECO:0000256" key="3">
    <source>
        <dbReference type="ARBA" id="ARBA00004637"/>
    </source>
</evidence>
<protein>
    <recommendedName>
        <fullName evidence="5">NADH dehydrogenase [ubiquinone] 1 beta subcomplex subunit 7</fullName>
    </recommendedName>
</protein>
<dbReference type="GO" id="GO:0005758">
    <property type="term" value="C:mitochondrial intermembrane space"/>
    <property type="evidence" value="ECO:0007669"/>
    <property type="project" value="UniProtKB-SubCell"/>
</dbReference>
<evidence type="ECO:0000256" key="2">
    <source>
        <dbReference type="ARBA" id="ARBA00004569"/>
    </source>
</evidence>
<dbReference type="Pfam" id="PF05676">
    <property type="entry name" value="NDUF_B7"/>
    <property type="match status" value="1"/>
</dbReference>
<evidence type="ECO:0000256" key="8">
    <source>
        <dbReference type="ARBA" id="ARBA00022792"/>
    </source>
</evidence>
<dbReference type="GO" id="GO:0005743">
    <property type="term" value="C:mitochondrial inner membrane"/>
    <property type="evidence" value="ECO:0007669"/>
    <property type="project" value="UniProtKB-SubCell"/>
</dbReference>
<proteinExistence type="inferred from homology"/>
<dbReference type="InParanoid" id="A0A482WF89"/>
<dbReference type="InterPro" id="IPR008698">
    <property type="entry name" value="NDUB7"/>
</dbReference>
<comment type="function">
    <text evidence="1">Accessory subunit of the mitochondrial membrane respiratory chain NADH dehydrogenase (Complex I), that is believed not to be involved in catalysis. Complex I functions in the transfer of electrons from NADH to the respiratory chain. The immediate electron acceptor for the enzyme is believed to be ubiquinone.</text>
</comment>
<keyword evidence="14" id="KW-1185">Reference proteome</keyword>
<comment type="similarity">
    <text evidence="4">Belongs to the complex I NDUFB7 subunit family.</text>
</comment>
<keyword evidence="7" id="KW-0679">Respiratory chain</keyword>
<dbReference type="EMBL" id="QKKF02037612">
    <property type="protein sequence ID" value="RZF32010.1"/>
    <property type="molecule type" value="Genomic_DNA"/>
</dbReference>
<evidence type="ECO:0000256" key="5">
    <source>
        <dbReference type="ARBA" id="ARBA00018677"/>
    </source>
</evidence>
<dbReference type="AlphaFoldDB" id="A0A482WF89"/>
<sequence length="122" mass="14717">MGNRFDTMWDLHKHPEEAPHFNMIQKTDPMEGFAKGRKERVMVATEEEMISAKLPPEHRNYCAHFRIAFEQCKRKNYPFIKRACRHEFHNFANCENEDYIIRAKDFERERRLFKRKLAAEGA</sequence>
<keyword evidence="11" id="KW-0472">Membrane</keyword>
<evidence type="ECO:0000256" key="7">
    <source>
        <dbReference type="ARBA" id="ARBA00022660"/>
    </source>
</evidence>
<keyword evidence="12" id="KW-1015">Disulfide bond</keyword>
<dbReference type="PANTHER" id="PTHR20900">
    <property type="entry name" value="NADH:UBIQUINONE OXIDOREDUCTASE B18-LIKE SUBUNIT"/>
    <property type="match status" value="1"/>
</dbReference>
<evidence type="ECO:0000256" key="11">
    <source>
        <dbReference type="ARBA" id="ARBA00023136"/>
    </source>
</evidence>
<keyword evidence="9" id="KW-0249">Electron transport</keyword>
<evidence type="ECO:0000313" key="14">
    <source>
        <dbReference type="Proteomes" id="UP000291343"/>
    </source>
</evidence>
<keyword evidence="10" id="KW-0496">Mitochondrion</keyword>
<dbReference type="Proteomes" id="UP000291343">
    <property type="component" value="Unassembled WGS sequence"/>
</dbReference>
<accession>A0A482WF89</accession>
<dbReference type="SMR" id="A0A482WF89"/>
<keyword evidence="6" id="KW-0813">Transport</keyword>